<feature type="transmembrane region" description="Helical" evidence="2">
    <location>
        <begin position="412"/>
        <end position="431"/>
    </location>
</feature>
<feature type="transmembrane region" description="Helical" evidence="2">
    <location>
        <begin position="379"/>
        <end position="400"/>
    </location>
</feature>
<feature type="transmembrane region" description="Helical" evidence="2">
    <location>
        <begin position="30"/>
        <end position="52"/>
    </location>
</feature>
<dbReference type="InterPro" id="IPR020846">
    <property type="entry name" value="MFS_dom"/>
</dbReference>
<keyword evidence="2" id="KW-0812">Transmembrane</keyword>
<dbReference type="InterPro" id="IPR011701">
    <property type="entry name" value="MFS"/>
</dbReference>
<evidence type="ECO:0000313" key="5">
    <source>
        <dbReference type="Proteomes" id="UP000242188"/>
    </source>
</evidence>
<name>A0A210PV19_MIZYE</name>
<dbReference type="SUPFAM" id="SSF103473">
    <property type="entry name" value="MFS general substrate transporter"/>
    <property type="match status" value="1"/>
</dbReference>
<feature type="domain" description="Major facilitator superfamily (MFS) profile" evidence="3">
    <location>
        <begin position="35"/>
        <end position="433"/>
    </location>
</feature>
<protein>
    <submittedName>
        <fullName evidence="4">Monocarboxylate transporter 12</fullName>
    </submittedName>
</protein>
<proteinExistence type="predicted"/>
<feature type="transmembrane region" description="Helical" evidence="2">
    <location>
        <begin position="317"/>
        <end position="339"/>
    </location>
</feature>
<evidence type="ECO:0000313" key="4">
    <source>
        <dbReference type="EMBL" id="OWF40337.1"/>
    </source>
</evidence>
<dbReference type="PANTHER" id="PTHR11360">
    <property type="entry name" value="MONOCARBOXYLATE TRANSPORTER"/>
    <property type="match status" value="1"/>
</dbReference>
<dbReference type="AlphaFoldDB" id="A0A210PV19"/>
<dbReference type="GO" id="GO:0008028">
    <property type="term" value="F:monocarboxylic acid transmembrane transporter activity"/>
    <property type="evidence" value="ECO:0007669"/>
    <property type="project" value="TreeGrafter"/>
</dbReference>
<dbReference type="EMBL" id="NEDP02005474">
    <property type="protein sequence ID" value="OWF40337.1"/>
    <property type="molecule type" value="Genomic_DNA"/>
</dbReference>
<dbReference type="PANTHER" id="PTHR11360:SF284">
    <property type="entry name" value="EG:103B4.3 PROTEIN-RELATED"/>
    <property type="match status" value="1"/>
</dbReference>
<dbReference type="InterPro" id="IPR036259">
    <property type="entry name" value="MFS_trans_sf"/>
</dbReference>
<evidence type="ECO:0000256" key="1">
    <source>
        <dbReference type="ARBA" id="ARBA00004141"/>
    </source>
</evidence>
<feature type="transmembrane region" description="Helical" evidence="2">
    <location>
        <begin position="126"/>
        <end position="150"/>
    </location>
</feature>
<evidence type="ECO:0000259" key="3">
    <source>
        <dbReference type="PROSITE" id="PS50850"/>
    </source>
</evidence>
<comment type="subcellular location">
    <subcellularLocation>
        <location evidence="1">Membrane</location>
        <topology evidence="1">Multi-pass membrane protein</topology>
    </subcellularLocation>
</comment>
<dbReference type="Gene3D" id="1.20.1250.20">
    <property type="entry name" value="MFS general substrate transporter like domains"/>
    <property type="match status" value="1"/>
</dbReference>
<dbReference type="OrthoDB" id="6111965at2759"/>
<evidence type="ECO:0000256" key="2">
    <source>
        <dbReference type="SAM" id="Phobius"/>
    </source>
</evidence>
<feature type="transmembrane region" description="Helical" evidence="2">
    <location>
        <begin position="157"/>
        <end position="178"/>
    </location>
</feature>
<comment type="caution">
    <text evidence="4">The sequence shown here is derived from an EMBL/GenBank/DDBJ whole genome shotgun (WGS) entry which is preliminary data.</text>
</comment>
<feature type="transmembrane region" description="Helical" evidence="2">
    <location>
        <begin position="345"/>
        <end position="367"/>
    </location>
</feature>
<sequence>MLLRLEMYWKGGQRKLRRMRERRLSVADKGWSWAVMAGSFGAHMVSGCFLYAVGVIHNAILERFDEEVGKTAWAAGLFLGMLSLTGVLASALINRYSCRVTMIIGAIIMSSGFAVCAVVPSLDLVILFFGGIGGIGGGLTYSASVVVLGFNFHYKRNIASGIAVSGCGVGVFVLAPVVEAAREAYGNRGFFFIIAGIALHHALFGCLFFPSKLESERKQIRHQKSLSKKSKNRFYILKTILHSFAILKQLSLLCFCLSMFFACVGIYLVYVHFPRYVIEMGSSPLNASFLMAIGGLCNCISRVLVGMAANSESINENVMYFGTFGLLGLSTLLFPLYAFTYGGQLAYAIFLGLYSGCCYSIINTLIIQLVGIEELATGFGICMFFCGIGSIIGPPLAGAIVDNGGSYENSFILAGFCITIAAVLGLAVSCFNKTGESFTHDNQEITVDTSDDMLVGNCDTAKNVLGESFIEKPPVIIVTTTDYVNSTESEEVNGFLLGQQKT</sequence>
<accession>A0A210PV19</accession>
<dbReference type="GO" id="GO:0016020">
    <property type="term" value="C:membrane"/>
    <property type="evidence" value="ECO:0007669"/>
    <property type="project" value="UniProtKB-SubCell"/>
</dbReference>
<dbReference type="InterPro" id="IPR050327">
    <property type="entry name" value="Proton-linked_MCT"/>
</dbReference>
<dbReference type="Proteomes" id="UP000242188">
    <property type="component" value="Unassembled WGS sequence"/>
</dbReference>
<dbReference type="CDD" id="cd17352">
    <property type="entry name" value="MFS_MCT_SLC16"/>
    <property type="match status" value="1"/>
</dbReference>
<feature type="transmembrane region" description="Helical" evidence="2">
    <location>
        <begin position="190"/>
        <end position="209"/>
    </location>
</feature>
<feature type="transmembrane region" description="Helical" evidence="2">
    <location>
        <begin position="100"/>
        <end position="120"/>
    </location>
</feature>
<feature type="transmembrane region" description="Helical" evidence="2">
    <location>
        <begin position="250"/>
        <end position="273"/>
    </location>
</feature>
<feature type="transmembrane region" description="Helical" evidence="2">
    <location>
        <begin position="72"/>
        <end position="93"/>
    </location>
</feature>
<organism evidence="4 5">
    <name type="scientific">Mizuhopecten yessoensis</name>
    <name type="common">Japanese scallop</name>
    <name type="synonym">Patinopecten yessoensis</name>
    <dbReference type="NCBI Taxonomy" id="6573"/>
    <lineage>
        <taxon>Eukaryota</taxon>
        <taxon>Metazoa</taxon>
        <taxon>Spiralia</taxon>
        <taxon>Lophotrochozoa</taxon>
        <taxon>Mollusca</taxon>
        <taxon>Bivalvia</taxon>
        <taxon>Autobranchia</taxon>
        <taxon>Pteriomorphia</taxon>
        <taxon>Pectinida</taxon>
        <taxon>Pectinoidea</taxon>
        <taxon>Pectinidae</taxon>
        <taxon>Mizuhopecten</taxon>
    </lineage>
</organism>
<feature type="transmembrane region" description="Helical" evidence="2">
    <location>
        <begin position="285"/>
        <end position="305"/>
    </location>
</feature>
<keyword evidence="5" id="KW-1185">Reference proteome</keyword>
<gene>
    <name evidence="4" type="ORF">KP79_PYT17115</name>
</gene>
<keyword evidence="2" id="KW-0472">Membrane</keyword>
<reference evidence="4 5" key="1">
    <citation type="journal article" date="2017" name="Nat. Ecol. Evol.">
        <title>Scallop genome provides insights into evolution of bilaterian karyotype and development.</title>
        <authorList>
            <person name="Wang S."/>
            <person name="Zhang J."/>
            <person name="Jiao W."/>
            <person name="Li J."/>
            <person name="Xun X."/>
            <person name="Sun Y."/>
            <person name="Guo X."/>
            <person name="Huan P."/>
            <person name="Dong B."/>
            <person name="Zhang L."/>
            <person name="Hu X."/>
            <person name="Sun X."/>
            <person name="Wang J."/>
            <person name="Zhao C."/>
            <person name="Wang Y."/>
            <person name="Wang D."/>
            <person name="Huang X."/>
            <person name="Wang R."/>
            <person name="Lv J."/>
            <person name="Li Y."/>
            <person name="Zhang Z."/>
            <person name="Liu B."/>
            <person name="Lu W."/>
            <person name="Hui Y."/>
            <person name="Liang J."/>
            <person name="Zhou Z."/>
            <person name="Hou R."/>
            <person name="Li X."/>
            <person name="Liu Y."/>
            <person name="Li H."/>
            <person name="Ning X."/>
            <person name="Lin Y."/>
            <person name="Zhao L."/>
            <person name="Xing Q."/>
            <person name="Dou J."/>
            <person name="Li Y."/>
            <person name="Mao J."/>
            <person name="Guo H."/>
            <person name="Dou H."/>
            <person name="Li T."/>
            <person name="Mu C."/>
            <person name="Jiang W."/>
            <person name="Fu Q."/>
            <person name="Fu X."/>
            <person name="Miao Y."/>
            <person name="Liu J."/>
            <person name="Yu Q."/>
            <person name="Li R."/>
            <person name="Liao H."/>
            <person name="Li X."/>
            <person name="Kong Y."/>
            <person name="Jiang Z."/>
            <person name="Chourrout D."/>
            <person name="Li R."/>
            <person name="Bao Z."/>
        </authorList>
    </citation>
    <scope>NUCLEOTIDE SEQUENCE [LARGE SCALE GENOMIC DNA]</scope>
    <source>
        <strain evidence="4 5">PY_sf001</strain>
    </source>
</reference>
<keyword evidence="2" id="KW-1133">Transmembrane helix</keyword>
<dbReference type="PROSITE" id="PS50850">
    <property type="entry name" value="MFS"/>
    <property type="match status" value="1"/>
</dbReference>
<dbReference type="Pfam" id="PF07690">
    <property type="entry name" value="MFS_1"/>
    <property type="match status" value="1"/>
</dbReference>